<dbReference type="PANTHER" id="PTHR34197">
    <property type="entry name" value="OS04G0591300 PROTEIN"/>
    <property type="match status" value="1"/>
</dbReference>
<protein>
    <submittedName>
        <fullName evidence="1">Uncharacterized protein</fullName>
    </submittedName>
</protein>
<keyword evidence="2" id="KW-1185">Reference proteome</keyword>
<dbReference type="Proteomes" id="UP000326396">
    <property type="component" value="Linkage Group LG16"/>
</dbReference>
<sequence length="219" mass="24271">MAVYIDEDQVWKCIKHPSKRPTGICPKCLRERLLTLCPNCATARPCTCSPALIDSSSSSSSSSNSFSLFSFSGCRYDSGKGNDETSRLSVDVDPALRKSRSLSISFLRSRSKEIDARNDKLLPSKVSRGKTNFWSVFMVNKGKKCDVHDDGSHRTEVELKKSDGVTAGDDNPVMLRSRSVAFCTGNRFSPVTSRQKGWYFPSPINAFRHSKSPRSVTVT</sequence>
<name>A0A5N6NYL1_9ASTR</name>
<dbReference type="AlphaFoldDB" id="A0A5N6NYL1"/>
<evidence type="ECO:0000313" key="2">
    <source>
        <dbReference type="Proteomes" id="UP000326396"/>
    </source>
</evidence>
<accession>A0A5N6NYL1</accession>
<organism evidence="1 2">
    <name type="scientific">Mikania micrantha</name>
    <name type="common">bitter vine</name>
    <dbReference type="NCBI Taxonomy" id="192012"/>
    <lineage>
        <taxon>Eukaryota</taxon>
        <taxon>Viridiplantae</taxon>
        <taxon>Streptophyta</taxon>
        <taxon>Embryophyta</taxon>
        <taxon>Tracheophyta</taxon>
        <taxon>Spermatophyta</taxon>
        <taxon>Magnoliopsida</taxon>
        <taxon>eudicotyledons</taxon>
        <taxon>Gunneridae</taxon>
        <taxon>Pentapetalae</taxon>
        <taxon>asterids</taxon>
        <taxon>campanulids</taxon>
        <taxon>Asterales</taxon>
        <taxon>Asteraceae</taxon>
        <taxon>Asteroideae</taxon>
        <taxon>Heliantheae alliance</taxon>
        <taxon>Eupatorieae</taxon>
        <taxon>Mikania</taxon>
    </lineage>
</organism>
<evidence type="ECO:0000313" key="1">
    <source>
        <dbReference type="EMBL" id="KAD5508364.1"/>
    </source>
</evidence>
<dbReference type="PANTHER" id="PTHR34197:SF13">
    <property type="match status" value="1"/>
</dbReference>
<dbReference type="OrthoDB" id="691764at2759"/>
<dbReference type="EMBL" id="SZYD01000008">
    <property type="protein sequence ID" value="KAD5508364.1"/>
    <property type="molecule type" value="Genomic_DNA"/>
</dbReference>
<gene>
    <name evidence="1" type="ORF">E3N88_16067</name>
</gene>
<proteinExistence type="predicted"/>
<dbReference type="InterPro" id="IPR008004">
    <property type="entry name" value="OCTOPUS-like"/>
</dbReference>
<comment type="caution">
    <text evidence="1">The sequence shown here is derived from an EMBL/GenBank/DDBJ whole genome shotgun (WGS) entry which is preliminary data.</text>
</comment>
<reference evidence="1 2" key="1">
    <citation type="submission" date="2019-05" db="EMBL/GenBank/DDBJ databases">
        <title>Mikania micrantha, genome provides insights into the molecular mechanism of rapid growth.</title>
        <authorList>
            <person name="Liu B."/>
        </authorList>
    </citation>
    <scope>NUCLEOTIDE SEQUENCE [LARGE SCALE GENOMIC DNA]</scope>
    <source>
        <strain evidence="1">NLD-2019</strain>
        <tissue evidence="1">Leaf</tissue>
    </source>
</reference>
<dbReference type="Pfam" id="PF05340">
    <property type="entry name" value="DUF740"/>
    <property type="match status" value="1"/>
</dbReference>